<evidence type="ECO:0000259" key="4">
    <source>
        <dbReference type="Pfam" id="PF25758"/>
    </source>
</evidence>
<dbReference type="GO" id="GO:0006606">
    <property type="term" value="P:protein import into nucleus"/>
    <property type="evidence" value="ECO:0007669"/>
    <property type="project" value="TreeGrafter"/>
</dbReference>
<evidence type="ECO:0000313" key="6">
    <source>
        <dbReference type="Proteomes" id="UP001152795"/>
    </source>
</evidence>
<sequence length="421" mass="47894">LLSVIRQTENDDLTDALQDLIKQYQDDPRLGQMAVIIAQHLAMTFKNLLDSDESDDKAVTAMGILTNFDTMMSVIESKEVRDELEKIVYSIIEAVFKQGIIDFYEDVLAIMVTATLYKISPLMWNLFYLMYEAFERDGYDFFTDMSSPLHNYLTVDPEVFLANPKNMEILYTMCQKILSDDDSGEDAECYAAKLFEVAILQFPGRIDQWITPFAQVALARLTRKVVTSELRVMCLQVVVATLYYNPTFLTTILDKLHLPESNEPITVQFFAQWMGDANCFLGLHDRKMFVLGLCSILGINSTLRPKGLHDCASKIIPSLLMIFSGLQRSYERQALLEEDSDEDGGEIDGDEDVDEGELESDDDELNEDEVVYVENLAKRVTNALHAEDADEDEETELEAYTTTIDNEDAVDEYTVFQQCLL</sequence>
<keyword evidence="2" id="KW-0963">Cytoplasm</keyword>
<evidence type="ECO:0000256" key="1">
    <source>
        <dbReference type="ARBA" id="ARBA00004496"/>
    </source>
</evidence>
<dbReference type="InterPro" id="IPR016024">
    <property type="entry name" value="ARM-type_fold"/>
</dbReference>
<dbReference type="AlphaFoldDB" id="A0A7D9EIC8"/>
<feature type="non-terminal residue" evidence="5">
    <location>
        <position position="1"/>
    </location>
</feature>
<organism evidence="5 6">
    <name type="scientific">Paramuricea clavata</name>
    <name type="common">Red gorgonian</name>
    <name type="synonym">Violescent sea-whip</name>
    <dbReference type="NCBI Taxonomy" id="317549"/>
    <lineage>
        <taxon>Eukaryota</taxon>
        <taxon>Metazoa</taxon>
        <taxon>Cnidaria</taxon>
        <taxon>Anthozoa</taxon>
        <taxon>Octocorallia</taxon>
        <taxon>Malacalcyonacea</taxon>
        <taxon>Plexauridae</taxon>
        <taxon>Paramuricea</taxon>
    </lineage>
</organism>
<accession>A0A7D9EIC8</accession>
<evidence type="ECO:0000256" key="3">
    <source>
        <dbReference type="ARBA" id="ARBA00022927"/>
    </source>
</evidence>
<dbReference type="EMBL" id="CACRXK020005923">
    <property type="protein sequence ID" value="CAB4007820.1"/>
    <property type="molecule type" value="Genomic_DNA"/>
</dbReference>
<evidence type="ECO:0000256" key="2">
    <source>
        <dbReference type="ARBA" id="ARBA00022490"/>
    </source>
</evidence>
<protein>
    <submittedName>
        <fullName evidence="5">Importin-7</fullName>
    </submittedName>
</protein>
<proteinExistence type="predicted"/>
<feature type="non-terminal residue" evidence="5">
    <location>
        <position position="421"/>
    </location>
</feature>
<dbReference type="InterPro" id="IPR011989">
    <property type="entry name" value="ARM-like"/>
</dbReference>
<keyword evidence="3" id="KW-0813">Transport</keyword>
<keyword evidence="3" id="KW-0653">Protein transport</keyword>
<dbReference type="OrthoDB" id="760868at2759"/>
<dbReference type="InterPro" id="IPR058669">
    <property type="entry name" value="TPR_IPO7/11-like"/>
</dbReference>
<dbReference type="PANTHER" id="PTHR10997">
    <property type="entry name" value="IMPORTIN-7, 8, 11"/>
    <property type="match status" value="1"/>
</dbReference>
<dbReference type="GO" id="GO:0005829">
    <property type="term" value="C:cytosol"/>
    <property type="evidence" value="ECO:0007669"/>
    <property type="project" value="TreeGrafter"/>
</dbReference>
<gene>
    <name evidence="5" type="ORF">PACLA_8A017366</name>
</gene>
<keyword evidence="6" id="KW-1185">Reference proteome</keyword>
<comment type="caution">
    <text evidence="5">The sequence shown here is derived from an EMBL/GenBank/DDBJ whole genome shotgun (WGS) entry which is preliminary data.</text>
</comment>
<dbReference type="SUPFAM" id="SSF48371">
    <property type="entry name" value="ARM repeat"/>
    <property type="match status" value="1"/>
</dbReference>
<comment type="subcellular location">
    <subcellularLocation>
        <location evidence="1">Cytoplasm</location>
    </subcellularLocation>
</comment>
<evidence type="ECO:0000313" key="5">
    <source>
        <dbReference type="EMBL" id="CAB4007820.1"/>
    </source>
</evidence>
<feature type="domain" description="Importin-7/11-like TPR repeats" evidence="4">
    <location>
        <begin position="82"/>
        <end position="405"/>
    </location>
</feature>
<dbReference type="Pfam" id="PF25758">
    <property type="entry name" value="TPR_IPO11"/>
    <property type="match status" value="1"/>
</dbReference>
<name>A0A7D9EIC8_PARCT</name>
<dbReference type="PANTHER" id="PTHR10997:SF18">
    <property type="entry name" value="D-IMPORTIN 7_RANBP7"/>
    <property type="match status" value="1"/>
</dbReference>
<dbReference type="Gene3D" id="1.25.10.10">
    <property type="entry name" value="Leucine-rich Repeat Variant"/>
    <property type="match status" value="1"/>
</dbReference>
<dbReference type="Proteomes" id="UP001152795">
    <property type="component" value="Unassembled WGS sequence"/>
</dbReference>
<dbReference type="GO" id="GO:0005635">
    <property type="term" value="C:nuclear envelope"/>
    <property type="evidence" value="ECO:0007669"/>
    <property type="project" value="TreeGrafter"/>
</dbReference>
<reference evidence="5" key="1">
    <citation type="submission" date="2020-04" db="EMBL/GenBank/DDBJ databases">
        <authorList>
            <person name="Alioto T."/>
            <person name="Alioto T."/>
            <person name="Gomez Garrido J."/>
        </authorList>
    </citation>
    <scope>NUCLEOTIDE SEQUENCE</scope>
    <source>
        <strain evidence="5">A484AB</strain>
    </source>
</reference>